<dbReference type="InterPro" id="IPR000960">
    <property type="entry name" value="Flavin_mOase"/>
</dbReference>
<sequence>MSLLCDILSGCYPLVPIAYRHPSPSSHHGGDKQEEKSSVNTPLKLEGTACLHSDFMLASCSGMTRKRICIIGAGPAGLAALKVVLDSPHYKAGKWEVVCFEAREGVGGIWNPAEPLDDDPPLTPLYDSLTTNIPHPVMAYTSYPFPPSTPIFPPASTVRTYLEGYTSQFNLSPCIHFNQTVDDVSWLKSQSLWKVRLRSGVTNHFEAVVVANGHFRKPRYPSEVDGLSDWLRSGRAIHSAWYRRPSGLGDQVHRVLVVGNGPSGQDIVTDLLQQHFTVFHSIQGTRREDAGLLNKRGSVVQLKDKKEVAFEDGTVETDIDLCIFATGYEMSFPFFSSTILNTVRASASHPIKFPPKGTLWNSTYHVYPLAKHIFPMGCEFPPGSLAFMGLILRGTPLSLFEAQAHAIVKVFSQPDSLNMKEEERIIQACRQQLGPDELVISQLWHKLTEPESFKYRDGLYKFAELDVHVEDWERDMWFYKVELRRQWQTLVQRKQAEQWIRGVGKAGKREWISLLKRILTEAGITL</sequence>
<accession>A0A9P7RTE6</accession>
<evidence type="ECO:0000256" key="1">
    <source>
        <dbReference type="ARBA" id="ARBA00009183"/>
    </source>
</evidence>
<reference evidence="6" key="1">
    <citation type="journal article" date="2021" name="Genome Biol. Evol.">
        <title>The assembled and annotated genome of the fairy-ring fungus Marasmius oreades.</title>
        <authorList>
            <person name="Hiltunen M."/>
            <person name="Ament-Velasquez S.L."/>
            <person name="Johannesson H."/>
        </authorList>
    </citation>
    <scope>NUCLEOTIDE SEQUENCE</scope>
    <source>
        <strain evidence="6">03SP1</strain>
    </source>
</reference>
<dbReference type="GO" id="GO:0050661">
    <property type="term" value="F:NADP binding"/>
    <property type="evidence" value="ECO:0007669"/>
    <property type="project" value="InterPro"/>
</dbReference>
<comment type="similarity">
    <text evidence="1">Belongs to the FMO family.</text>
</comment>
<keyword evidence="3" id="KW-0274">FAD</keyword>
<evidence type="ECO:0000256" key="4">
    <source>
        <dbReference type="ARBA" id="ARBA00022857"/>
    </source>
</evidence>
<name>A0A9P7RTE6_9AGAR</name>
<gene>
    <name evidence="6" type="ORF">E1B28_011060</name>
</gene>
<dbReference type="SUPFAM" id="SSF51905">
    <property type="entry name" value="FAD/NAD(P)-binding domain"/>
    <property type="match status" value="2"/>
</dbReference>
<keyword evidence="5" id="KW-0560">Oxidoreductase</keyword>
<dbReference type="KEGG" id="more:E1B28_011060"/>
<dbReference type="PANTHER" id="PTHR23023">
    <property type="entry name" value="DIMETHYLANILINE MONOOXYGENASE"/>
    <property type="match status" value="1"/>
</dbReference>
<organism evidence="6 7">
    <name type="scientific">Marasmius oreades</name>
    <name type="common">fairy-ring Marasmius</name>
    <dbReference type="NCBI Taxonomy" id="181124"/>
    <lineage>
        <taxon>Eukaryota</taxon>
        <taxon>Fungi</taxon>
        <taxon>Dikarya</taxon>
        <taxon>Basidiomycota</taxon>
        <taxon>Agaricomycotina</taxon>
        <taxon>Agaricomycetes</taxon>
        <taxon>Agaricomycetidae</taxon>
        <taxon>Agaricales</taxon>
        <taxon>Marasmiineae</taxon>
        <taxon>Marasmiaceae</taxon>
        <taxon>Marasmius</taxon>
    </lineage>
</organism>
<evidence type="ECO:0000313" key="7">
    <source>
        <dbReference type="Proteomes" id="UP001049176"/>
    </source>
</evidence>
<proteinExistence type="inferred from homology"/>
<dbReference type="GO" id="GO:0004499">
    <property type="term" value="F:N,N-dimethylaniline monooxygenase activity"/>
    <property type="evidence" value="ECO:0007669"/>
    <property type="project" value="InterPro"/>
</dbReference>
<evidence type="ECO:0000313" key="6">
    <source>
        <dbReference type="EMBL" id="KAG7089370.1"/>
    </source>
</evidence>
<dbReference type="InterPro" id="IPR020946">
    <property type="entry name" value="Flavin_mOase-like"/>
</dbReference>
<keyword evidence="2" id="KW-0285">Flavoprotein</keyword>
<evidence type="ECO:0008006" key="8">
    <source>
        <dbReference type="Google" id="ProtNLM"/>
    </source>
</evidence>
<dbReference type="Gene3D" id="3.50.50.60">
    <property type="entry name" value="FAD/NAD(P)-binding domain"/>
    <property type="match status" value="2"/>
</dbReference>
<dbReference type="GeneID" id="66080135"/>
<dbReference type="RefSeq" id="XP_043005840.1">
    <property type="nucleotide sequence ID" value="XM_043156056.1"/>
</dbReference>
<evidence type="ECO:0000256" key="5">
    <source>
        <dbReference type="ARBA" id="ARBA00023002"/>
    </source>
</evidence>
<dbReference type="Pfam" id="PF00743">
    <property type="entry name" value="FMO-like"/>
    <property type="match status" value="2"/>
</dbReference>
<keyword evidence="4" id="KW-0521">NADP</keyword>
<dbReference type="PRINTS" id="PR00370">
    <property type="entry name" value="FMOXYGENASE"/>
</dbReference>
<protein>
    <recommendedName>
        <fullName evidence="8">Flavin-containing monooxygenase</fullName>
    </recommendedName>
</protein>
<dbReference type="EMBL" id="CM032187">
    <property type="protein sequence ID" value="KAG7089370.1"/>
    <property type="molecule type" value="Genomic_DNA"/>
</dbReference>
<keyword evidence="7" id="KW-1185">Reference proteome</keyword>
<dbReference type="GO" id="GO:0050660">
    <property type="term" value="F:flavin adenine dinucleotide binding"/>
    <property type="evidence" value="ECO:0007669"/>
    <property type="project" value="InterPro"/>
</dbReference>
<dbReference type="InterPro" id="IPR036188">
    <property type="entry name" value="FAD/NAD-bd_sf"/>
</dbReference>
<dbReference type="OrthoDB" id="66881at2759"/>
<dbReference type="InterPro" id="IPR050346">
    <property type="entry name" value="FMO-like"/>
</dbReference>
<dbReference type="AlphaFoldDB" id="A0A9P7RTE6"/>
<dbReference type="Proteomes" id="UP001049176">
    <property type="component" value="Chromosome 7"/>
</dbReference>
<evidence type="ECO:0000256" key="2">
    <source>
        <dbReference type="ARBA" id="ARBA00022630"/>
    </source>
</evidence>
<evidence type="ECO:0000256" key="3">
    <source>
        <dbReference type="ARBA" id="ARBA00022827"/>
    </source>
</evidence>
<comment type="caution">
    <text evidence="6">The sequence shown here is derived from an EMBL/GenBank/DDBJ whole genome shotgun (WGS) entry which is preliminary data.</text>
</comment>